<reference evidence="1 2" key="1">
    <citation type="submission" date="2024-06" db="EMBL/GenBank/DDBJ databases">
        <title>The draft genome of Grus japonensis, version 3.</title>
        <authorList>
            <person name="Nabeshima K."/>
            <person name="Suzuki S."/>
            <person name="Onuma M."/>
        </authorList>
    </citation>
    <scope>NUCLEOTIDE SEQUENCE [LARGE SCALE GENOMIC DNA]</scope>
    <source>
        <strain evidence="1 2">451A</strain>
    </source>
</reference>
<keyword evidence="2" id="KW-1185">Reference proteome</keyword>
<protein>
    <submittedName>
        <fullName evidence="1">Mitochondrial enolase superfamily member 1</fullName>
    </submittedName>
</protein>
<dbReference type="AlphaFoldDB" id="A0ABC9WF32"/>
<comment type="caution">
    <text evidence="1">The sequence shown here is derived from an EMBL/GenBank/DDBJ whole genome shotgun (WGS) entry which is preliminary data.</text>
</comment>
<dbReference type="Proteomes" id="UP001623348">
    <property type="component" value="Unassembled WGS sequence"/>
</dbReference>
<accession>A0ABC9WF32</accession>
<evidence type="ECO:0000313" key="1">
    <source>
        <dbReference type="EMBL" id="GAB0184094.1"/>
    </source>
</evidence>
<proteinExistence type="predicted"/>
<name>A0ABC9WF32_GRUJA</name>
<organism evidence="1 2">
    <name type="scientific">Grus japonensis</name>
    <name type="common">Japanese crane</name>
    <name type="synonym">Red-crowned crane</name>
    <dbReference type="NCBI Taxonomy" id="30415"/>
    <lineage>
        <taxon>Eukaryota</taxon>
        <taxon>Metazoa</taxon>
        <taxon>Chordata</taxon>
        <taxon>Craniata</taxon>
        <taxon>Vertebrata</taxon>
        <taxon>Euteleostomi</taxon>
        <taxon>Archelosauria</taxon>
        <taxon>Archosauria</taxon>
        <taxon>Dinosauria</taxon>
        <taxon>Saurischia</taxon>
        <taxon>Theropoda</taxon>
        <taxon>Coelurosauria</taxon>
        <taxon>Aves</taxon>
        <taxon>Neognathae</taxon>
        <taxon>Neoaves</taxon>
        <taxon>Gruiformes</taxon>
        <taxon>Gruidae</taxon>
        <taxon>Grus</taxon>
    </lineage>
</organism>
<evidence type="ECO:0000313" key="2">
    <source>
        <dbReference type="Proteomes" id="UP001623348"/>
    </source>
</evidence>
<dbReference type="EMBL" id="BAAFJT010000002">
    <property type="protein sequence ID" value="GAB0184094.1"/>
    <property type="molecule type" value="Genomic_DNA"/>
</dbReference>
<gene>
    <name evidence="1" type="ORF">GRJ2_000874700</name>
</gene>
<sequence>MKDNKKGFYKYISSKRKTLENVGLLLNGAGDLVTKDMEEVKVLNIFFTLTFAGLNKLEKWADRNLMKFNKGKCKVLPKSAEESSHAPIHASVDQLESSFAEHESPARVNLNQQYALAERMDNSLQGCLRRSTATNSREVRPQLECWVQFSAVQSKKIYG</sequence>